<accession>A0A8A4TMS1</accession>
<dbReference type="InterPro" id="IPR036388">
    <property type="entry name" value="WH-like_DNA-bd_sf"/>
</dbReference>
<feature type="domain" description="RNA polymerase sigma-70 ECF-like HTH" evidence="1">
    <location>
        <begin position="13"/>
        <end position="190"/>
    </location>
</feature>
<organism evidence="2 3">
    <name type="scientific">Sulfidibacter corallicola</name>
    <dbReference type="NCBI Taxonomy" id="2818388"/>
    <lineage>
        <taxon>Bacteria</taxon>
        <taxon>Pseudomonadati</taxon>
        <taxon>Acidobacteriota</taxon>
        <taxon>Holophagae</taxon>
        <taxon>Acanthopleuribacterales</taxon>
        <taxon>Acanthopleuribacteraceae</taxon>
        <taxon>Sulfidibacter</taxon>
    </lineage>
</organism>
<dbReference type="NCBIfam" id="TIGR02999">
    <property type="entry name" value="Sig-70_X6"/>
    <property type="match status" value="1"/>
</dbReference>
<dbReference type="SUPFAM" id="SSF88659">
    <property type="entry name" value="Sigma3 and sigma4 domains of RNA polymerase sigma factors"/>
    <property type="match status" value="1"/>
</dbReference>
<dbReference type="Gene3D" id="1.10.10.10">
    <property type="entry name" value="Winged helix-like DNA-binding domain superfamily/Winged helix DNA-binding domain"/>
    <property type="match status" value="1"/>
</dbReference>
<dbReference type="AlphaFoldDB" id="A0A8A4TMS1"/>
<dbReference type="InterPro" id="IPR013324">
    <property type="entry name" value="RNA_pol_sigma_r3/r4-like"/>
</dbReference>
<dbReference type="EMBL" id="CP071793">
    <property type="protein sequence ID" value="QTD50208.1"/>
    <property type="molecule type" value="Genomic_DNA"/>
</dbReference>
<keyword evidence="3" id="KW-1185">Reference proteome</keyword>
<name>A0A8A4TMS1_SULCO</name>
<gene>
    <name evidence="2" type="ORF">J3U87_31875</name>
</gene>
<dbReference type="Pfam" id="PF07638">
    <property type="entry name" value="Sigma70_ECF"/>
    <property type="match status" value="1"/>
</dbReference>
<dbReference type="KEGG" id="scor:J3U87_31875"/>
<evidence type="ECO:0000313" key="2">
    <source>
        <dbReference type="EMBL" id="QTD50208.1"/>
    </source>
</evidence>
<dbReference type="InterPro" id="IPR011517">
    <property type="entry name" value="RNA_pol_sigma70_ECF-like"/>
</dbReference>
<proteinExistence type="predicted"/>
<sequence length="191" mass="21793">MYNPIARGMAPGDITNLLNDPNNPEALNQVIPLVYQDLKRIAGNYLKGSPDHTLQPTALVHEAYRELACKKELQFKNREHFFACSALIMRHLFFKYARDMKRLKRGGDQIKVSLDECLVGAKSLDPDSLLSLQSALDKLKQMDPSKHRIVELRSFLGLSMAEIAAVTKVALRTVEREWQFCRVWLARELQA</sequence>
<dbReference type="RefSeq" id="WP_237379839.1">
    <property type="nucleotide sequence ID" value="NZ_CP071793.1"/>
</dbReference>
<reference evidence="2" key="1">
    <citation type="submission" date="2021-03" db="EMBL/GenBank/DDBJ databases">
        <title>Acanthopleuribacteraceae sp. M133.</title>
        <authorList>
            <person name="Wang G."/>
        </authorList>
    </citation>
    <scope>NUCLEOTIDE SEQUENCE</scope>
    <source>
        <strain evidence="2">M133</strain>
    </source>
</reference>
<dbReference type="InterPro" id="IPR053812">
    <property type="entry name" value="HTH_Sigma70_ECF-like"/>
</dbReference>
<evidence type="ECO:0000313" key="3">
    <source>
        <dbReference type="Proteomes" id="UP000663929"/>
    </source>
</evidence>
<evidence type="ECO:0000259" key="1">
    <source>
        <dbReference type="Pfam" id="PF07638"/>
    </source>
</evidence>
<dbReference type="Proteomes" id="UP000663929">
    <property type="component" value="Chromosome"/>
</dbReference>
<protein>
    <recommendedName>
        <fullName evidence="1">RNA polymerase sigma-70 ECF-like HTH domain-containing protein</fullName>
    </recommendedName>
</protein>